<sequence>PCSSTHPSNLISIYLSANLLIVISPKENKKCLAVVETVAVVLAASAAAAAAGTLRGPRWDSEPRAAASVDQTASATLVTVNEDYET</sequence>
<keyword evidence="3" id="KW-1185">Reference proteome</keyword>
<feature type="transmembrane region" description="Helical" evidence="1">
    <location>
        <begin position="31"/>
        <end position="54"/>
    </location>
</feature>
<keyword evidence="1" id="KW-1133">Transmembrane helix</keyword>
<reference evidence="2 3" key="1">
    <citation type="submission" date="2013-10" db="EMBL/GenBank/DDBJ databases">
        <authorList>
            <consortium name="International Citrus Genome Consortium"/>
            <person name="Jenkins J."/>
            <person name="Schmutz J."/>
            <person name="Prochnik S."/>
            <person name="Rokhsar D."/>
            <person name="Gmitter F."/>
            <person name="Ollitrault P."/>
            <person name="Machado M."/>
            <person name="Talon M."/>
            <person name="Wincker P."/>
            <person name="Jaillon O."/>
            <person name="Morgante M."/>
        </authorList>
    </citation>
    <scope>NUCLEOTIDE SEQUENCE</scope>
    <source>
        <strain evidence="3">cv. Clemenules</strain>
    </source>
</reference>
<feature type="transmembrane region" description="Helical" evidence="1">
    <location>
        <begin position="6"/>
        <end position="24"/>
    </location>
</feature>
<organism evidence="2 3">
    <name type="scientific">Citrus clementina</name>
    <name type="common">Clementine</name>
    <name type="synonym">Citrus deliciosa x Citrus sinensis</name>
    <dbReference type="NCBI Taxonomy" id="85681"/>
    <lineage>
        <taxon>Eukaryota</taxon>
        <taxon>Viridiplantae</taxon>
        <taxon>Streptophyta</taxon>
        <taxon>Embryophyta</taxon>
        <taxon>Tracheophyta</taxon>
        <taxon>Spermatophyta</taxon>
        <taxon>Magnoliopsida</taxon>
        <taxon>eudicotyledons</taxon>
        <taxon>Gunneridae</taxon>
        <taxon>Pentapetalae</taxon>
        <taxon>rosids</taxon>
        <taxon>malvids</taxon>
        <taxon>Sapindales</taxon>
        <taxon>Rutaceae</taxon>
        <taxon>Aurantioideae</taxon>
        <taxon>Citrus</taxon>
    </lineage>
</organism>
<proteinExistence type="predicted"/>
<protein>
    <submittedName>
        <fullName evidence="2">Uncharacterized protein</fullName>
    </submittedName>
</protein>
<dbReference type="InParanoid" id="V4UFG2"/>
<gene>
    <name evidence="2" type="ORF">CICLE_v10029803mg</name>
</gene>
<dbReference type="AlphaFoldDB" id="V4UFG2"/>
<keyword evidence="1" id="KW-0472">Membrane</keyword>
<keyword evidence="1" id="KW-0812">Transmembrane</keyword>
<feature type="non-terminal residue" evidence="2">
    <location>
        <position position="1"/>
    </location>
</feature>
<evidence type="ECO:0000313" key="3">
    <source>
        <dbReference type="Proteomes" id="UP000030687"/>
    </source>
</evidence>
<dbReference type="Proteomes" id="UP000030687">
    <property type="component" value="Unassembled WGS sequence"/>
</dbReference>
<evidence type="ECO:0000313" key="2">
    <source>
        <dbReference type="EMBL" id="ESR38064.1"/>
    </source>
</evidence>
<dbReference type="KEGG" id="cic:CICLE_v10029803mg"/>
<name>V4UFG2_CITCL</name>
<evidence type="ECO:0000256" key="1">
    <source>
        <dbReference type="SAM" id="Phobius"/>
    </source>
</evidence>
<dbReference type="EMBL" id="KI536978">
    <property type="protein sequence ID" value="ESR38064.1"/>
    <property type="molecule type" value="Genomic_DNA"/>
</dbReference>
<dbReference type="Gramene" id="ESR38064">
    <property type="protein sequence ID" value="ESR38064"/>
    <property type="gene ID" value="CICLE_v10029803mg"/>
</dbReference>
<accession>V4UFG2</accession>